<evidence type="ECO:0000256" key="3">
    <source>
        <dbReference type="ARBA" id="ARBA00023157"/>
    </source>
</evidence>
<comment type="caution">
    <text evidence="6">The sequence shown here is derived from an EMBL/GenBank/DDBJ whole genome shotgun (WGS) entry which is preliminary data.</text>
</comment>
<protein>
    <submittedName>
        <fullName evidence="6">Thioredoxin domain-containing protein</fullName>
    </submittedName>
</protein>
<dbReference type="PANTHER" id="PTHR13887:SF14">
    <property type="entry name" value="DISULFIDE BOND FORMATION PROTEIN D"/>
    <property type="match status" value="1"/>
</dbReference>
<dbReference type="OrthoDB" id="9780147at2"/>
<proteinExistence type="predicted"/>
<evidence type="ECO:0000256" key="1">
    <source>
        <dbReference type="ARBA" id="ARBA00022729"/>
    </source>
</evidence>
<dbReference type="AlphaFoldDB" id="A0A6I4V281"/>
<keyword evidence="3" id="KW-1015">Disulfide bond</keyword>
<name>A0A6I4V281_9SPHN</name>
<reference evidence="6 7" key="1">
    <citation type="submission" date="2019-12" db="EMBL/GenBank/DDBJ databases">
        <title>Genomic-based taxomic classification of the family Erythrobacteraceae.</title>
        <authorList>
            <person name="Xu L."/>
        </authorList>
    </citation>
    <scope>NUCLEOTIDE SEQUENCE [LARGE SCALE GENOMIC DNA]</scope>
    <source>
        <strain evidence="6 7">SW-109</strain>
    </source>
</reference>
<feature type="domain" description="Thioredoxin" evidence="5">
    <location>
        <begin position="53"/>
        <end position="234"/>
    </location>
</feature>
<evidence type="ECO:0000313" key="7">
    <source>
        <dbReference type="Proteomes" id="UP000471435"/>
    </source>
</evidence>
<keyword evidence="7" id="KW-1185">Reference proteome</keyword>
<organism evidence="6 7">
    <name type="scientific">Pontixanthobacter luteolus</name>
    <dbReference type="NCBI Taxonomy" id="295089"/>
    <lineage>
        <taxon>Bacteria</taxon>
        <taxon>Pseudomonadati</taxon>
        <taxon>Pseudomonadota</taxon>
        <taxon>Alphaproteobacteria</taxon>
        <taxon>Sphingomonadales</taxon>
        <taxon>Erythrobacteraceae</taxon>
        <taxon>Pontixanthobacter</taxon>
    </lineage>
</organism>
<evidence type="ECO:0000256" key="2">
    <source>
        <dbReference type="ARBA" id="ARBA00023002"/>
    </source>
</evidence>
<dbReference type="Proteomes" id="UP000471435">
    <property type="component" value="Unassembled WGS sequence"/>
</dbReference>
<evidence type="ECO:0000256" key="4">
    <source>
        <dbReference type="ARBA" id="ARBA00023284"/>
    </source>
</evidence>
<dbReference type="CDD" id="cd03023">
    <property type="entry name" value="DsbA_Com1_like"/>
    <property type="match status" value="1"/>
</dbReference>
<dbReference type="InterPro" id="IPR013766">
    <property type="entry name" value="Thioredoxin_domain"/>
</dbReference>
<evidence type="ECO:0000313" key="6">
    <source>
        <dbReference type="EMBL" id="MXP47815.1"/>
    </source>
</evidence>
<accession>A0A6I4V281</accession>
<evidence type="ECO:0000259" key="5">
    <source>
        <dbReference type="PROSITE" id="PS51352"/>
    </source>
</evidence>
<dbReference type="InterPro" id="IPR036249">
    <property type="entry name" value="Thioredoxin-like_sf"/>
</dbReference>
<sequence length="235" mass="25306">MQNLSTRSIALVALVSLIFGFGGAALWSISGLGHSQTRDYLLENPKILPELVANWEKQQANERLANVAGEVTKPFPGAILGNPNGTVTLVEFTDYGCTFCRMSRENVEALTAANPDLKVVIREWPIFQGSDAAAKMALAAAKQGKFREFHEAMFDNGPPNEDNIMSAAAIAGIDLALAQQFVTSQEADFELAQNMTMARNLGFTGTPSWIVGSEVIEGAVGEERLQEAIDAARDS</sequence>
<dbReference type="PANTHER" id="PTHR13887">
    <property type="entry name" value="GLUTATHIONE S-TRANSFERASE KAPPA"/>
    <property type="match status" value="1"/>
</dbReference>
<dbReference type="Pfam" id="PF18312">
    <property type="entry name" value="ScsC_N"/>
    <property type="match status" value="1"/>
</dbReference>
<dbReference type="Gene3D" id="3.40.30.10">
    <property type="entry name" value="Glutaredoxin"/>
    <property type="match status" value="1"/>
</dbReference>
<keyword evidence="1" id="KW-0732">Signal</keyword>
<dbReference type="Pfam" id="PF01323">
    <property type="entry name" value="DSBA"/>
    <property type="match status" value="1"/>
</dbReference>
<dbReference type="GO" id="GO:0016491">
    <property type="term" value="F:oxidoreductase activity"/>
    <property type="evidence" value="ECO:0007669"/>
    <property type="project" value="UniProtKB-KW"/>
</dbReference>
<dbReference type="RefSeq" id="WP_160731067.1">
    <property type="nucleotide sequence ID" value="NZ_WTYP01000002.1"/>
</dbReference>
<dbReference type="InterPro" id="IPR041205">
    <property type="entry name" value="ScsC_N"/>
</dbReference>
<dbReference type="SUPFAM" id="SSF52833">
    <property type="entry name" value="Thioredoxin-like"/>
    <property type="match status" value="1"/>
</dbReference>
<keyword evidence="2" id="KW-0560">Oxidoreductase</keyword>
<dbReference type="EMBL" id="WTYP01000002">
    <property type="protein sequence ID" value="MXP47815.1"/>
    <property type="molecule type" value="Genomic_DNA"/>
</dbReference>
<dbReference type="InterPro" id="IPR001853">
    <property type="entry name" value="DSBA-like_thioredoxin_dom"/>
</dbReference>
<dbReference type="PROSITE" id="PS51352">
    <property type="entry name" value="THIOREDOXIN_2"/>
    <property type="match status" value="1"/>
</dbReference>
<gene>
    <name evidence="6" type="ORF">GRI43_10520</name>
</gene>
<keyword evidence="4" id="KW-0676">Redox-active center</keyword>